<dbReference type="Proteomes" id="UP000663193">
    <property type="component" value="Chromosome 5"/>
</dbReference>
<evidence type="ECO:0000313" key="2">
    <source>
        <dbReference type="Proteomes" id="UP000663193"/>
    </source>
</evidence>
<dbReference type="EMBL" id="CP069027">
    <property type="protein sequence ID" value="QRC95712.1"/>
    <property type="molecule type" value="Genomic_DNA"/>
</dbReference>
<dbReference type="AlphaFoldDB" id="A0A7U2I1A5"/>
<organism evidence="1 2">
    <name type="scientific">Phaeosphaeria nodorum (strain SN15 / ATCC MYA-4574 / FGSC 10173)</name>
    <name type="common">Glume blotch fungus</name>
    <name type="synonym">Parastagonospora nodorum</name>
    <dbReference type="NCBI Taxonomy" id="321614"/>
    <lineage>
        <taxon>Eukaryota</taxon>
        <taxon>Fungi</taxon>
        <taxon>Dikarya</taxon>
        <taxon>Ascomycota</taxon>
        <taxon>Pezizomycotina</taxon>
        <taxon>Dothideomycetes</taxon>
        <taxon>Pleosporomycetidae</taxon>
        <taxon>Pleosporales</taxon>
        <taxon>Pleosporineae</taxon>
        <taxon>Phaeosphaeriaceae</taxon>
        <taxon>Parastagonospora</taxon>
    </lineage>
</organism>
<accession>A0A7U2I1A5</accession>
<protein>
    <submittedName>
        <fullName evidence="1">Uncharacterized protein</fullName>
    </submittedName>
</protein>
<reference evidence="2" key="1">
    <citation type="journal article" date="2021" name="BMC Genomics">
        <title>Chromosome-level genome assembly and manually-curated proteome of model necrotroph Parastagonospora nodorum Sn15 reveals a genome-wide trove of candidate effector homologs, and redundancy of virulence-related functions within an accessory chromosome.</title>
        <authorList>
            <person name="Bertazzoni S."/>
            <person name="Jones D.A.B."/>
            <person name="Phan H.T."/>
            <person name="Tan K.-C."/>
            <person name="Hane J.K."/>
        </authorList>
    </citation>
    <scope>NUCLEOTIDE SEQUENCE [LARGE SCALE GENOMIC DNA]</scope>
    <source>
        <strain evidence="2">SN15 / ATCC MYA-4574 / FGSC 10173)</strain>
    </source>
</reference>
<keyword evidence="2" id="KW-1185">Reference proteome</keyword>
<proteinExistence type="predicted"/>
<dbReference type="VEuPathDB" id="FungiDB:JI435_158610"/>
<name>A0A7U2I1A5_PHANO</name>
<gene>
    <name evidence="1" type="ORF">JI435_158610</name>
</gene>
<evidence type="ECO:0000313" key="1">
    <source>
        <dbReference type="EMBL" id="QRC95712.1"/>
    </source>
</evidence>
<sequence>MADPEPRRSAINDLVRWAQQLTVTPRPVLHIVTAQEFGKYRQWCNNIVRVDNFVANGVWDTWPEEKMAKISLNYGNWRDLCGEFSLKYGRDEDGKVCPLRLVTYAEQDALFRDATCISGLGEDGGTGLVSSSEPKAGGV</sequence>